<reference evidence="1" key="1">
    <citation type="journal article" date="2021" name="Proc. Natl. Acad. Sci. U.S.A.">
        <title>A Catalog of Tens of Thousands of Viruses from Human Metagenomes Reveals Hidden Associations with Chronic Diseases.</title>
        <authorList>
            <person name="Tisza M.J."/>
            <person name="Buck C.B."/>
        </authorList>
    </citation>
    <scope>NUCLEOTIDE SEQUENCE</scope>
    <source>
        <strain evidence="1">CtYcY12</strain>
    </source>
</reference>
<name>A0A8S5TTX5_9CAUD</name>
<evidence type="ECO:0000313" key="1">
    <source>
        <dbReference type="EMBL" id="DAF85661.1"/>
    </source>
</evidence>
<organism evidence="1">
    <name type="scientific">Siphoviridae sp. ctYcY12</name>
    <dbReference type="NCBI Taxonomy" id="2825550"/>
    <lineage>
        <taxon>Viruses</taxon>
        <taxon>Duplodnaviria</taxon>
        <taxon>Heunggongvirae</taxon>
        <taxon>Uroviricota</taxon>
        <taxon>Caudoviricetes</taxon>
    </lineage>
</organism>
<accession>A0A8S5TTX5</accession>
<sequence length="198" mass="23214">MTPGRIYFGTYYIECYIQKAENSVSSTWNNWSDCKVDIYCPYPFWIQDITKSFYPDSAGKSEEYGFLGYPYGYDYDYSRPASGSQHWYIDHYKPSNYKMIIYGPCTNPRITINDHVYQVYETLSVNEYIEVDSLNNTVMKYLSNGTVQNIFYKKGNSDSIFTPIPQGDLLVSWNGEFGFDITVYKERSVPEYEVDKDR</sequence>
<dbReference type="EMBL" id="BK015928">
    <property type="protein sequence ID" value="DAF85661.1"/>
    <property type="molecule type" value="Genomic_DNA"/>
</dbReference>
<proteinExistence type="predicted"/>
<protein>
    <submittedName>
        <fullName evidence="1">Tail protein</fullName>
    </submittedName>
</protein>